<dbReference type="PANTHER" id="PTHR36924">
    <property type="entry name" value="ANTITOXIN HIGA-1"/>
    <property type="match status" value="1"/>
</dbReference>
<evidence type="ECO:0000313" key="3">
    <source>
        <dbReference type="EMBL" id="KPQ28304.1"/>
    </source>
</evidence>
<dbReference type="EMBL" id="LJZQ01000016">
    <property type="protein sequence ID" value="KPQ28304.1"/>
    <property type="molecule type" value="Genomic_DNA"/>
</dbReference>
<dbReference type="CDD" id="cd00093">
    <property type="entry name" value="HTH_XRE"/>
    <property type="match status" value="1"/>
</dbReference>
<dbReference type="NCBIfam" id="TIGR02607">
    <property type="entry name" value="antidote_HigA"/>
    <property type="match status" value="1"/>
</dbReference>
<dbReference type="InterPro" id="IPR013430">
    <property type="entry name" value="Toxin_antidote_HigA"/>
</dbReference>
<evidence type="ECO:0000313" key="4">
    <source>
        <dbReference type="Proteomes" id="UP000050416"/>
    </source>
</evidence>
<organism evidence="3 4">
    <name type="scientific">Marinobacter excellens HL-55</name>
    <dbReference type="NCBI Taxonomy" id="1305731"/>
    <lineage>
        <taxon>Bacteria</taxon>
        <taxon>Pseudomonadati</taxon>
        <taxon>Pseudomonadota</taxon>
        <taxon>Gammaproteobacteria</taxon>
        <taxon>Pseudomonadales</taxon>
        <taxon>Marinobacteraceae</taxon>
        <taxon>Marinobacter</taxon>
    </lineage>
</organism>
<reference evidence="3 4" key="1">
    <citation type="submission" date="2015-09" db="EMBL/GenBank/DDBJ databases">
        <title>Identification and resolution of microdiversity through metagenomic sequencing of parallel consortia.</title>
        <authorList>
            <person name="Nelson W.C."/>
            <person name="Romine M.F."/>
            <person name="Lindemann S.R."/>
        </authorList>
    </citation>
    <scope>NUCLEOTIDE SEQUENCE [LARGE SCALE GENOMIC DNA]</scope>
    <source>
        <strain evidence="3">HL-55</strain>
    </source>
</reference>
<dbReference type="Pfam" id="PF01381">
    <property type="entry name" value="HTH_3"/>
    <property type="match status" value="1"/>
</dbReference>
<name>A0A0P7ZG17_9GAMM</name>
<proteinExistence type="predicted"/>
<protein>
    <submittedName>
        <fullName evidence="3">Addiction module antidote protein, HigA family</fullName>
    </submittedName>
</protein>
<dbReference type="AlphaFoldDB" id="A0A0P7ZG17"/>
<dbReference type="SMART" id="SM00530">
    <property type="entry name" value="HTH_XRE"/>
    <property type="match status" value="1"/>
</dbReference>
<dbReference type="PATRIC" id="fig|1305731.5.peg.634"/>
<sequence>MRNIEAVTPGELLKEEFLEPMGISQYRLAKEIGVPAQRIGQIIAGKRSITADTDLRLCRFFGLSNGYWLRAQAAYDTEIAEDALEDQLKNIRPWSAVSEIGHRA</sequence>
<dbReference type="OrthoDB" id="9793869at2"/>
<dbReference type="SUPFAM" id="SSF47413">
    <property type="entry name" value="lambda repressor-like DNA-binding domains"/>
    <property type="match status" value="1"/>
</dbReference>
<dbReference type="STRING" id="1305731.GCA_000934705_00895"/>
<dbReference type="InterPro" id="IPR010982">
    <property type="entry name" value="Lambda_DNA-bd_dom_sf"/>
</dbReference>
<gene>
    <name evidence="3" type="primary">higA</name>
    <name evidence="3" type="ORF">HLUCCX14_10920</name>
</gene>
<dbReference type="PROSITE" id="PS50943">
    <property type="entry name" value="HTH_CROC1"/>
    <property type="match status" value="1"/>
</dbReference>
<evidence type="ECO:0000259" key="2">
    <source>
        <dbReference type="PROSITE" id="PS50943"/>
    </source>
</evidence>
<dbReference type="InterPro" id="IPR001387">
    <property type="entry name" value="Cro/C1-type_HTH"/>
</dbReference>
<evidence type="ECO:0000256" key="1">
    <source>
        <dbReference type="ARBA" id="ARBA00023125"/>
    </source>
</evidence>
<accession>A0A0P7ZG17</accession>
<keyword evidence="1" id="KW-0238">DNA-binding</keyword>
<comment type="caution">
    <text evidence="3">The sequence shown here is derived from an EMBL/GenBank/DDBJ whole genome shotgun (WGS) entry which is preliminary data.</text>
</comment>
<dbReference type="Proteomes" id="UP000050416">
    <property type="component" value="Unassembled WGS sequence"/>
</dbReference>
<dbReference type="PANTHER" id="PTHR36924:SF1">
    <property type="entry name" value="ANTITOXIN HIGA-1"/>
    <property type="match status" value="1"/>
</dbReference>
<dbReference type="Gene3D" id="1.10.260.40">
    <property type="entry name" value="lambda repressor-like DNA-binding domains"/>
    <property type="match status" value="1"/>
</dbReference>
<feature type="domain" description="HTH cro/C1-type" evidence="2">
    <location>
        <begin position="13"/>
        <end position="68"/>
    </location>
</feature>
<dbReference type="GO" id="GO:0003677">
    <property type="term" value="F:DNA binding"/>
    <property type="evidence" value="ECO:0007669"/>
    <property type="project" value="UniProtKB-KW"/>
</dbReference>